<name>K1WWV6_MARBU</name>
<feature type="compositionally biased region" description="Basic and acidic residues" evidence="8">
    <location>
        <begin position="165"/>
        <end position="174"/>
    </location>
</feature>
<dbReference type="Gene3D" id="3.30.160.60">
    <property type="entry name" value="Classic Zinc Finger"/>
    <property type="match status" value="3"/>
</dbReference>
<reference evidence="10 11" key="1">
    <citation type="journal article" date="2012" name="BMC Genomics">
        <title>Sequencing the genome of Marssonina brunnea reveals fungus-poplar co-evolution.</title>
        <authorList>
            <person name="Zhu S."/>
            <person name="Cao Y.-Z."/>
            <person name="Jiang C."/>
            <person name="Tan B.-Y."/>
            <person name="Wang Z."/>
            <person name="Feng S."/>
            <person name="Zhang L."/>
            <person name="Su X.-H."/>
            <person name="Brejova B."/>
            <person name="Vinar T."/>
            <person name="Xu M."/>
            <person name="Wang M.-X."/>
            <person name="Zhang S.-G."/>
            <person name="Huang M.-R."/>
            <person name="Wu R."/>
            <person name="Zhou Y."/>
        </authorList>
    </citation>
    <scope>NUCLEOTIDE SEQUENCE [LARGE SCALE GENOMIC DNA]</scope>
    <source>
        <strain evidence="10 11">MB_m1</strain>
    </source>
</reference>
<dbReference type="PROSITE" id="PS00028">
    <property type="entry name" value="ZINC_FINGER_C2H2_1"/>
    <property type="match status" value="1"/>
</dbReference>
<dbReference type="GO" id="GO:0008270">
    <property type="term" value="F:zinc ion binding"/>
    <property type="evidence" value="ECO:0007669"/>
    <property type="project" value="UniProtKB-KW"/>
</dbReference>
<dbReference type="OrthoDB" id="3214149at2759"/>
<evidence type="ECO:0000256" key="3">
    <source>
        <dbReference type="ARBA" id="ARBA00022737"/>
    </source>
</evidence>
<evidence type="ECO:0000313" key="11">
    <source>
        <dbReference type="Proteomes" id="UP000006753"/>
    </source>
</evidence>
<feature type="region of interest" description="Disordered" evidence="8">
    <location>
        <begin position="1"/>
        <end position="68"/>
    </location>
</feature>
<dbReference type="GO" id="GO:0000981">
    <property type="term" value="F:DNA-binding transcription factor activity, RNA polymerase II-specific"/>
    <property type="evidence" value="ECO:0007669"/>
    <property type="project" value="TreeGrafter"/>
</dbReference>
<feature type="compositionally biased region" description="Polar residues" evidence="8">
    <location>
        <begin position="210"/>
        <end position="230"/>
    </location>
</feature>
<proteinExistence type="predicted"/>
<keyword evidence="5" id="KW-0862">Zinc</keyword>
<feature type="domain" description="C2H2-type" evidence="9">
    <location>
        <begin position="143"/>
        <end position="173"/>
    </location>
</feature>
<evidence type="ECO:0000313" key="10">
    <source>
        <dbReference type="EMBL" id="EKD13143.1"/>
    </source>
</evidence>
<gene>
    <name evidence="10" type="ORF">MBM_08586</name>
</gene>
<dbReference type="Pfam" id="PF00096">
    <property type="entry name" value="zf-C2H2"/>
    <property type="match status" value="1"/>
</dbReference>
<dbReference type="FunFam" id="3.30.160.60:FF:000201">
    <property type="entry name" value="C2H2 finger domain protein (Gli3)"/>
    <property type="match status" value="1"/>
</dbReference>
<keyword evidence="4 7" id="KW-0863">Zinc-finger</keyword>
<evidence type="ECO:0000259" key="9">
    <source>
        <dbReference type="PROSITE" id="PS50157"/>
    </source>
</evidence>
<dbReference type="KEGG" id="mbe:MBM_08586"/>
<dbReference type="InParanoid" id="K1WWV6"/>
<keyword evidence="11" id="KW-1185">Reference proteome</keyword>
<feature type="compositionally biased region" description="Basic and acidic residues" evidence="8">
    <location>
        <begin position="358"/>
        <end position="372"/>
    </location>
</feature>
<dbReference type="GO" id="GO:0005634">
    <property type="term" value="C:nucleus"/>
    <property type="evidence" value="ECO:0007669"/>
    <property type="project" value="UniProtKB-SubCell"/>
</dbReference>
<evidence type="ECO:0000256" key="5">
    <source>
        <dbReference type="ARBA" id="ARBA00022833"/>
    </source>
</evidence>
<dbReference type="InterPro" id="IPR043359">
    <property type="entry name" value="GLI-like"/>
</dbReference>
<dbReference type="PANTHER" id="PTHR45718">
    <property type="entry name" value="TRANSCRIPTIONAL ACTIVATOR CUBITUS INTERRUPTUS"/>
    <property type="match status" value="1"/>
</dbReference>
<evidence type="ECO:0000256" key="7">
    <source>
        <dbReference type="PROSITE-ProRule" id="PRU00042"/>
    </source>
</evidence>
<evidence type="ECO:0000256" key="2">
    <source>
        <dbReference type="ARBA" id="ARBA00022723"/>
    </source>
</evidence>
<feature type="domain" description="C2H2-type" evidence="9">
    <location>
        <begin position="110"/>
        <end position="142"/>
    </location>
</feature>
<dbReference type="InterPro" id="IPR013087">
    <property type="entry name" value="Znf_C2H2_type"/>
</dbReference>
<feature type="region of interest" description="Disordered" evidence="8">
    <location>
        <begin position="165"/>
        <end position="233"/>
    </location>
</feature>
<dbReference type="SMART" id="SM00355">
    <property type="entry name" value="ZnF_C2H2"/>
    <property type="match status" value="3"/>
</dbReference>
<dbReference type="STRING" id="1072389.K1WWV6"/>
<dbReference type="PANTHER" id="PTHR45718:SF4">
    <property type="entry name" value="TRANSCRIPTIONAL ACTIVATOR CUBITUS INTERRUPTUS"/>
    <property type="match status" value="1"/>
</dbReference>
<dbReference type="OMA" id="QEQVTVC"/>
<dbReference type="InterPro" id="IPR036236">
    <property type="entry name" value="Znf_C2H2_sf"/>
</dbReference>
<protein>
    <recommendedName>
        <fullName evidence="9">C2H2-type domain-containing protein</fullName>
    </recommendedName>
</protein>
<dbReference type="HOGENOM" id="CLU_046889_1_0_1"/>
<keyword evidence="3" id="KW-0677">Repeat</keyword>
<sequence length="372" mass="41655">MDRESPPQSPLSDIDSERFDYDTDDPYTGNPPNMPPAKRQKLEFDDTLSISSDSSAEVPNSPSNRFDDDDVHEQVTICTWVDCDAGDLENMDRLVEHIHNEHIDLRGKKYTCEWADCPRIGMQHASAYALKAHMRSHTREKPFYCTLPECDRAFTRSDALAKHHRTVHETEALRPSDPIPKSMSGHKSQRTKTNNKEDRSQSEGNAPGASATNGTTNGHASGSTGWTTSYPPELGFTAEEEARGPKELYYLLRQQIEWAEEEAEVLRKQGEAMEELRKKEWMDKEILLEHVIEVDRDWQERRLLVLQGAADLPSADVIKAAALREKSGSFSAGSTGFLAPGSPVMIQPSSPSPMVKVESQKENADALTGMRD</sequence>
<evidence type="ECO:0000256" key="6">
    <source>
        <dbReference type="ARBA" id="ARBA00023242"/>
    </source>
</evidence>
<keyword evidence="2" id="KW-0479">Metal-binding</keyword>
<dbReference type="SUPFAM" id="SSF57667">
    <property type="entry name" value="beta-beta-alpha zinc fingers"/>
    <property type="match status" value="2"/>
</dbReference>
<accession>K1WWV6</accession>
<feature type="region of interest" description="Disordered" evidence="8">
    <location>
        <begin position="349"/>
        <end position="372"/>
    </location>
</feature>
<dbReference type="GO" id="GO:0000978">
    <property type="term" value="F:RNA polymerase II cis-regulatory region sequence-specific DNA binding"/>
    <property type="evidence" value="ECO:0007669"/>
    <property type="project" value="TreeGrafter"/>
</dbReference>
<dbReference type="RefSeq" id="XP_007296475.1">
    <property type="nucleotide sequence ID" value="XM_007296413.1"/>
</dbReference>
<dbReference type="PROSITE" id="PS50157">
    <property type="entry name" value="ZINC_FINGER_C2H2_2"/>
    <property type="match status" value="2"/>
</dbReference>
<organism evidence="10 11">
    <name type="scientific">Marssonina brunnea f. sp. multigermtubi (strain MB_m1)</name>
    <name type="common">Marssonina leaf spot fungus</name>
    <dbReference type="NCBI Taxonomy" id="1072389"/>
    <lineage>
        <taxon>Eukaryota</taxon>
        <taxon>Fungi</taxon>
        <taxon>Dikarya</taxon>
        <taxon>Ascomycota</taxon>
        <taxon>Pezizomycotina</taxon>
        <taxon>Leotiomycetes</taxon>
        <taxon>Helotiales</taxon>
        <taxon>Drepanopezizaceae</taxon>
        <taxon>Drepanopeziza</taxon>
    </lineage>
</organism>
<feature type="compositionally biased region" description="Polar residues" evidence="8">
    <location>
        <begin position="48"/>
        <end position="64"/>
    </location>
</feature>
<dbReference type="EMBL" id="JH921451">
    <property type="protein sequence ID" value="EKD13143.1"/>
    <property type="molecule type" value="Genomic_DNA"/>
</dbReference>
<evidence type="ECO:0000256" key="4">
    <source>
        <dbReference type="ARBA" id="ARBA00022771"/>
    </source>
</evidence>
<evidence type="ECO:0000256" key="1">
    <source>
        <dbReference type="ARBA" id="ARBA00004123"/>
    </source>
</evidence>
<dbReference type="GeneID" id="18764521"/>
<keyword evidence="6" id="KW-0539">Nucleus</keyword>
<dbReference type="eggNOG" id="KOG1721">
    <property type="taxonomic scope" value="Eukaryota"/>
</dbReference>
<dbReference type="AlphaFoldDB" id="K1WWV6"/>
<evidence type="ECO:0000256" key="8">
    <source>
        <dbReference type="SAM" id="MobiDB-lite"/>
    </source>
</evidence>
<comment type="subcellular location">
    <subcellularLocation>
        <location evidence="1">Nucleus</location>
    </subcellularLocation>
</comment>
<dbReference type="Proteomes" id="UP000006753">
    <property type="component" value="Unassembled WGS sequence"/>
</dbReference>